<organism evidence="6 7">
    <name type="scientific">Lentzea aerocolonigenes</name>
    <name type="common">Lechevalieria aerocolonigenes</name>
    <name type="synonym">Saccharothrix aerocolonigenes</name>
    <dbReference type="NCBI Taxonomy" id="68170"/>
    <lineage>
        <taxon>Bacteria</taxon>
        <taxon>Bacillati</taxon>
        <taxon>Actinomycetota</taxon>
        <taxon>Actinomycetes</taxon>
        <taxon>Pseudonocardiales</taxon>
        <taxon>Pseudonocardiaceae</taxon>
        <taxon>Lentzea</taxon>
    </lineage>
</organism>
<evidence type="ECO:0000259" key="5">
    <source>
        <dbReference type="PROSITE" id="PS50943"/>
    </source>
</evidence>
<dbReference type="SUPFAM" id="SSF47413">
    <property type="entry name" value="lambda repressor-like DNA-binding domains"/>
    <property type="match status" value="1"/>
</dbReference>
<dbReference type="EMBL" id="JYJG01000259">
    <property type="protein sequence ID" value="KJK44144.1"/>
    <property type="molecule type" value="Genomic_DNA"/>
</dbReference>
<dbReference type="RefSeq" id="WP_045315121.1">
    <property type="nucleotide sequence ID" value="NZ_JYJG01000259.1"/>
</dbReference>
<dbReference type="PROSITE" id="PS50943">
    <property type="entry name" value="HTH_CROC1"/>
    <property type="match status" value="1"/>
</dbReference>
<dbReference type="PANTHER" id="PTHR30146">
    <property type="entry name" value="LACI-RELATED TRANSCRIPTIONAL REPRESSOR"/>
    <property type="match status" value="1"/>
</dbReference>
<dbReference type="Proteomes" id="UP000033393">
    <property type="component" value="Unassembled WGS sequence"/>
</dbReference>
<dbReference type="AlphaFoldDB" id="A0A0F0GKW0"/>
<name>A0A0F0GKW0_LENAE</name>
<dbReference type="PANTHER" id="PTHR30146:SF153">
    <property type="entry name" value="LACTOSE OPERON REPRESSOR"/>
    <property type="match status" value="1"/>
</dbReference>
<dbReference type="GO" id="GO:0003700">
    <property type="term" value="F:DNA-binding transcription factor activity"/>
    <property type="evidence" value="ECO:0007669"/>
    <property type="project" value="TreeGrafter"/>
</dbReference>
<dbReference type="Pfam" id="PF00356">
    <property type="entry name" value="LacI"/>
    <property type="match status" value="1"/>
</dbReference>
<dbReference type="Gene3D" id="1.10.260.40">
    <property type="entry name" value="lambda repressor-like DNA-binding domains"/>
    <property type="match status" value="1"/>
</dbReference>
<dbReference type="SMART" id="SM00354">
    <property type="entry name" value="HTH_LACI"/>
    <property type="match status" value="1"/>
</dbReference>
<reference evidence="6 7" key="1">
    <citation type="submission" date="2015-02" db="EMBL/GenBank/DDBJ databases">
        <authorList>
            <person name="Ju K.-S."/>
            <person name="Doroghazi J.R."/>
            <person name="Metcalf W."/>
        </authorList>
    </citation>
    <scope>NUCLEOTIDE SEQUENCE [LARGE SCALE GENOMIC DNA]</scope>
    <source>
        <strain evidence="6 7">NRRL B-16140</strain>
    </source>
</reference>
<evidence type="ECO:0000313" key="6">
    <source>
        <dbReference type="EMBL" id="KJK44144.1"/>
    </source>
</evidence>
<comment type="caution">
    <text evidence="6">The sequence shown here is derived from an EMBL/GenBank/DDBJ whole genome shotgun (WGS) entry which is preliminary data.</text>
</comment>
<dbReference type="CDD" id="cd01392">
    <property type="entry name" value="HTH_LacI"/>
    <property type="match status" value="1"/>
</dbReference>
<evidence type="ECO:0000259" key="4">
    <source>
        <dbReference type="PROSITE" id="PS50932"/>
    </source>
</evidence>
<dbReference type="InterPro" id="IPR001387">
    <property type="entry name" value="Cro/C1-type_HTH"/>
</dbReference>
<dbReference type="OrthoDB" id="3657250at2"/>
<feature type="domain" description="HTH lacI-type" evidence="4">
    <location>
        <begin position="3"/>
        <end position="57"/>
    </location>
</feature>
<evidence type="ECO:0000256" key="1">
    <source>
        <dbReference type="ARBA" id="ARBA00023015"/>
    </source>
</evidence>
<dbReference type="InterPro" id="IPR028082">
    <property type="entry name" value="Peripla_BP_I"/>
</dbReference>
<feature type="domain" description="HTH cro/C1-type" evidence="5">
    <location>
        <begin position="4"/>
        <end position="47"/>
    </location>
</feature>
<keyword evidence="7" id="KW-1185">Reference proteome</keyword>
<dbReference type="Gene3D" id="3.40.50.2300">
    <property type="match status" value="2"/>
</dbReference>
<evidence type="ECO:0000256" key="2">
    <source>
        <dbReference type="ARBA" id="ARBA00023125"/>
    </source>
</evidence>
<dbReference type="PROSITE" id="PS50932">
    <property type="entry name" value="HTH_LACI_2"/>
    <property type="match status" value="1"/>
</dbReference>
<dbReference type="Pfam" id="PF13377">
    <property type="entry name" value="Peripla_BP_3"/>
    <property type="match status" value="1"/>
</dbReference>
<keyword evidence="2" id="KW-0238">DNA-binding</keyword>
<protein>
    <submittedName>
        <fullName evidence="6">LacI family transcriptional regulator</fullName>
    </submittedName>
</protein>
<accession>A0A0F0GKW0</accession>
<dbReference type="InterPro" id="IPR046335">
    <property type="entry name" value="LacI/GalR-like_sensor"/>
</dbReference>
<proteinExistence type="predicted"/>
<dbReference type="STRING" id="68170.GCA_000974445_01281"/>
<keyword evidence="1" id="KW-0805">Transcription regulation</keyword>
<gene>
    <name evidence="6" type="ORF">UK23_30385</name>
</gene>
<dbReference type="InterPro" id="IPR010982">
    <property type="entry name" value="Lambda_DNA-bd_dom_sf"/>
</dbReference>
<dbReference type="SUPFAM" id="SSF53822">
    <property type="entry name" value="Periplasmic binding protein-like I"/>
    <property type="match status" value="1"/>
</dbReference>
<sequence length="331" mass="35322">MRVTIAEVAQRAQVSKATVSRVLNGKPDVDASTAQRVRKVIDEIGYVPSARAVGLARGRTRTVGMLAPSLTWPWMGEVLQGIVDTLEADGYGLLLYTINRGPESLNQFANHVSANAFDGLLVIEPPDTLHYISTLYRAGLPVVMIDDRGSHPEFPSVTTTNRQGGADVARHLVAAGRRRFAVVTGPPHFGCTQARLDGFRLALAEAGLTLHPDLIVDGDFTTEGGEVAVDKLLASGIPFDAVFAHNDLSAVGVLRALREAGRSVPEDVAVVGFDDVPVAGHTEPRLTTIRQPLQEMGAAAARMLLSTLEGQPMPDHPLVLPTSLIVRESAP</sequence>
<dbReference type="eggNOG" id="COG1609">
    <property type="taxonomic scope" value="Bacteria"/>
</dbReference>
<keyword evidence="3" id="KW-0804">Transcription</keyword>
<evidence type="ECO:0000256" key="3">
    <source>
        <dbReference type="ARBA" id="ARBA00023163"/>
    </source>
</evidence>
<dbReference type="PATRIC" id="fig|68170.10.peg.7918"/>
<dbReference type="InterPro" id="IPR000843">
    <property type="entry name" value="HTH_LacI"/>
</dbReference>
<dbReference type="GO" id="GO:0000976">
    <property type="term" value="F:transcription cis-regulatory region binding"/>
    <property type="evidence" value="ECO:0007669"/>
    <property type="project" value="TreeGrafter"/>
</dbReference>
<evidence type="ECO:0000313" key="7">
    <source>
        <dbReference type="Proteomes" id="UP000033393"/>
    </source>
</evidence>
<dbReference type="CDD" id="cd06267">
    <property type="entry name" value="PBP1_LacI_sugar_binding-like"/>
    <property type="match status" value="1"/>
</dbReference>
<dbReference type="PROSITE" id="PS00356">
    <property type="entry name" value="HTH_LACI_1"/>
    <property type="match status" value="1"/>
</dbReference>